<evidence type="ECO:0000256" key="5">
    <source>
        <dbReference type="ARBA" id="ARBA00023014"/>
    </source>
</evidence>
<dbReference type="InterPro" id="IPR010327">
    <property type="entry name" value="FldB/FldC_alpha/beta"/>
</dbReference>
<evidence type="ECO:0000256" key="2">
    <source>
        <dbReference type="ARBA" id="ARBA00005806"/>
    </source>
</evidence>
<dbReference type="Proteomes" id="UP000515960">
    <property type="component" value="Chromosome"/>
</dbReference>
<dbReference type="GO" id="GO:0051536">
    <property type="term" value="F:iron-sulfur cluster binding"/>
    <property type="evidence" value="ECO:0007669"/>
    <property type="project" value="UniProtKB-KW"/>
</dbReference>
<dbReference type="Pfam" id="PF06050">
    <property type="entry name" value="HGD-D"/>
    <property type="match status" value="1"/>
</dbReference>
<dbReference type="PANTHER" id="PTHR30548">
    <property type="entry name" value="2-HYDROXYGLUTARYL-COA DEHYDRATASE, D-COMPONENT-RELATED"/>
    <property type="match status" value="1"/>
</dbReference>
<dbReference type="KEGG" id="ohi:H8790_00995"/>
<evidence type="ECO:0000313" key="6">
    <source>
        <dbReference type="EMBL" id="QNL44662.1"/>
    </source>
</evidence>
<accession>A0A7G9B531</accession>
<dbReference type="GO" id="GO:0046872">
    <property type="term" value="F:metal ion binding"/>
    <property type="evidence" value="ECO:0007669"/>
    <property type="project" value="UniProtKB-KW"/>
</dbReference>
<proteinExistence type="inferred from homology"/>
<dbReference type="Gene3D" id="3.40.50.11900">
    <property type="match status" value="1"/>
</dbReference>
<sequence length="483" mass="54093">MAKTVSPGVAALRKVVDDVHADARKAHAEGKLVGWSSSKFPCELAEAFDLNVMYPENQAAGIAANRDGELMCQAAEDLGFDNDICGYARISLAYAAGKRASRKVDLETGEYVINPNSGKPLKDENGNVVIDPETGKPKKDPKTMQPYTVLDDIYEIEALPEGREKELRKAAIKPYRQMQIPQPDFVLCCNNICNCMTKWYENIARMRNIPLIMIDIPYNNTVDVHDSNVAYVRAQFDNAIHELEKLTGKKFDEKKFEQACANANRTASAWLRVCDYLQYKPAPYSGFDLFNHMADIVTARGKVEAAEAFELLEKDLAEAVKTGSTTTPFPEKYRVMFEGIPCWPKLPNLFKPLKANGVNVTAVVYAPAFGFVYNNIDEMARAYYKAPNSVCIEQGVDWREGICRDNKVDGVLVHYNRSCKPWSGYMAEMQRRFTADLGVPCAGFDGDQADPRNFNEAQYETRVQGLVEAMEAMKDKKAKEENA</sequence>
<dbReference type="Gene3D" id="3.40.50.11890">
    <property type="match status" value="1"/>
</dbReference>
<dbReference type="RefSeq" id="WP_187333248.1">
    <property type="nucleotide sequence ID" value="NZ_CP060490.1"/>
</dbReference>
<name>A0A7G9B531_9FIRM</name>
<gene>
    <name evidence="6" type="ORF">H8790_00995</name>
</gene>
<evidence type="ECO:0000256" key="1">
    <source>
        <dbReference type="ARBA" id="ARBA00001966"/>
    </source>
</evidence>
<keyword evidence="5" id="KW-0411">Iron-sulfur</keyword>
<evidence type="ECO:0000313" key="7">
    <source>
        <dbReference type="Proteomes" id="UP000515960"/>
    </source>
</evidence>
<protein>
    <submittedName>
        <fullName evidence="6">2-hydroxyacyl-CoA dehydratase</fullName>
    </submittedName>
</protein>
<dbReference type="EMBL" id="CP060490">
    <property type="protein sequence ID" value="QNL44662.1"/>
    <property type="molecule type" value="Genomic_DNA"/>
</dbReference>
<dbReference type="PANTHER" id="PTHR30548:SF4">
    <property type="entry name" value="SUBUNIT OF OXYGEN-SENSITIVE 2-HYDROXYISOCAPROYL-COA DEHYDRATASE"/>
    <property type="match status" value="1"/>
</dbReference>
<keyword evidence="7" id="KW-1185">Reference proteome</keyword>
<reference evidence="6 7" key="1">
    <citation type="submission" date="2020-08" db="EMBL/GenBank/DDBJ databases">
        <authorList>
            <person name="Liu C."/>
            <person name="Sun Q."/>
        </authorList>
    </citation>
    <scope>NUCLEOTIDE SEQUENCE [LARGE SCALE GENOMIC DNA]</scope>
    <source>
        <strain evidence="6 7">NSJ-62</strain>
    </source>
</reference>
<evidence type="ECO:0000256" key="3">
    <source>
        <dbReference type="ARBA" id="ARBA00022723"/>
    </source>
</evidence>
<keyword evidence="4" id="KW-0408">Iron</keyword>
<comment type="cofactor">
    <cofactor evidence="1">
        <name>[4Fe-4S] cluster</name>
        <dbReference type="ChEBI" id="CHEBI:49883"/>
    </cofactor>
</comment>
<organism evidence="6 7">
    <name type="scientific">Oscillibacter hominis</name>
    <dbReference type="NCBI Taxonomy" id="2763056"/>
    <lineage>
        <taxon>Bacteria</taxon>
        <taxon>Bacillati</taxon>
        <taxon>Bacillota</taxon>
        <taxon>Clostridia</taxon>
        <taxon>Eubacteriales</taxon>
        <taxon>Oscillospiraceae</taxon>
        <taxon>Oscillibacter</taxon>
    </lineage>
</organism>
<dbReference type="GO" id="GO:0016836">
    <property type="term" value="F:hydro-lyase activity"/>
    <property type="evidence" value="ECO:0007669"/>
    <property type="project" value="UniProtKB-ARBA"/>
</dbReference>
<comment type="similarity">
    <text evidence="2">Belongs to the FldB/FldC dehydratase alpha/beta subunit family.</text>
</comment>
<evidence type="ECO:0000256" key="4">
    <source>
        <dbReference type="ARBA" id="ARBA00023004"/>
    </source>
</evidence>
<dbReference type="AlphaFoldDB" id="A0A7G9B531"/>
<keyword evidence="3" id="KW-0479">Metal-binding</keyword>